<feature type="region of interest" description="Disordered" evidence="1">
    <location>
        <begin position="1"/>
        <end position="52"/>
    </location>
</feature>
<feature type="region of interest" description="Disordered" evidence="1">
    <location>
        <begin position="717"/>
        <end position="773"/>
    </location>
</feature>
<feature type="region of interest" description="Disordered" evidence="1">
    <location>
        <begin position="380"/>
        <end position="411"/>
    </location>
</feature>
<feature type="compositionally biased region" description="Polar residues" evidence="1">
    <location>
        <begin position="675"/>
        <end position="686"/>
    </location>
</feature>
<reference evidence="3 4" key="1">
    <citation type="journal article" date="2012" name="Plant Cell">
        <title>Genome comparison of barley and maize smut fungi reveals targeted loss of RNA silencing components and species-specific presence of transposable elements.</title>
        <authorList>
            <person name="Laurie J.D."/>
            <person name="Ali S."/>
            <person name="Linning R."/>
            <person name="Mannhaupt G."/>
            <person name="Wong P."/>
            <person name="Gueldener U."/>
            <person name="Muensterkoetter M."/>
            <person name="Moore R."/>
            <person name="Kahmann R."/>
            <person name="Bakkeren G."/>
            <person name="Schirawski J."/>
        </authorList>
    </citation>
    <scope>NUCLEOTIDE SEQUENCE [LARGE SCALE GENOMIC DNA]</scope>
    <source>
        <strain evidence="4">Uh4875-4</strain>
    </source>
</reference>
<gene>
    <name evidence="3" type="ORF">UHOR_08445</name>
</gene>
<dbReference type="AlphaFoldDB" id="I2FZ59"/>
<dbReference type="PANTHER" id="PTHR13199:SF11">
    <property type="entry name" value="PROTEIN ATOSSA"/>
    <property type="match status" value="1"/>
</dbReference>
<feature type="region of interest" description="Disordered" evidence="1">
    <location>
        <begin position="670"/>
        <end position="689"/>
    </location>
</feature>
<feature type="region of interest" description="Disordered" evidence="1">
    <location>
        <begin position="331"/>
        <end position="355"/>
    </location>
</feature>
<dbReference type="Proteomes" id="UP000006174">
    <property type="component" value="Unassembled WGS sequence"/>
</dbReference>
<dbReference type="Pfam" id="PF13889">
    <property type="entry name" value="Chromosome_seg"/>
    <property type="match status" value="1"/>
</dbReference>
<protein>
    <recommendedName>
        <fullName evidence="2">Atos-like conserved domain-containing protein</fullName>
    </recommendedName>
</protein>
<dbReference type="OMA" id="EAHYHNL"/>
<feature type="domain" description="Atos-like conserved" evidence="2">
    <location>
        <begin position="157"/>
        <end position="236"/>
    </location>
</feature>
<keyword evidence="4" id="KW-1185">Reference proteome</keyword>
<dbReference type="eggNOG" id="KOG2306">
    <property type="taxonomic scope" value="Eukaryota"/>
</dbReference>
<evidence type="ECO:0000259" key="2">
    <source>
        <dbReference type="SMART" id="SM01177"/>
    </source>
</evidence>
<dbReference type="InterPro" id="IPR025261">
    <property type="entry name" value="Atos-like_cons_dom"/>
</dbReference>
<feature type="compositionally biased region" description="Low complexity" evidence="1">
    <location>
        <begin position="261"/>
        <end position="273"/>
    </location>
</feature>
<feature type="compositionally biased region" description="Low complexity" evidence="1">
    <location>
        <begin position="599"/>
        <end position="618"/>
    </location>
</feature>
<feature type="compositionally biased region" description="Low complexity" evidence="1">
    <location>
        <begin position="1"/>
        <end position="21"/>
    </location>
</feature>
<dbReference type="EMBL" id="CAGI01000171">
    <property type="protein sequence ID" value="CCF52202.1"/>
    <property type="molecule type" value="Genomic_DNA"/>
</dbReference>
<evidence type="ECO:0000256" key="1">
    <source>
        <dbReference type="SAM" id="MobiDB-lite"/>
    </source>
</evidence>
<sequence>MSFESAFPSSPLSRSALASERTAPPANESRPLFKPAKTYGNIASNTSPEPSRQARYQAIVDVDAQSPARMGLSPLASSSSVFSAAPSSRHVSGPARLMRSPFGFAWSSTVSNVPVDDSYAVSPPLPSSSFTRSVNTRRRSSGYSISASSPTPNFGSLVGSFQESLLRGRMSMPASKPLIFDAEIGVLGMGRCKPSLRCPPHLHVKFPAHFYDFHAIDAPPSASSLGSTAALGSPYVGTIDLEAHYHNLLLSRRLSTLGTDSIPSSSLSSSGDAESVETPSIPGYALPPKGQVQLIVKYPDLNAIKLFLVPYDLTDMQPGTKTFVRQKTMVRPESKGTCTTDQASSARSSPSNLGAPAKETLRFAIHLQFCCPPVKPHHDDNQAGFDGSEALRYRPRGQGKSKKGSSKQAKSPRIYLHKTIRLVFGARALDSGEKLVDQVETPGQGAQRFSPYSGPEEDWLQLHHEVKSAGNSLSGMRLVDASARDGLGIDIQGAAAPQTGRSAADDRETDSLVPLNSDPNGERWQALASERSQHSQAAPLSTSIWSVSSQESAFGCTPGWSRSRSSADSNAHPMAQLPAANRLSQSVERALQHTFDHGSSPPTRTTSRSLARPTSPTSPKNPPIESLTQSAPPGHSPLPPPARPSRIRSASTAGLSEARVQSVSALGRLDEPNAPTAQSESVSVDSPFTLGRARGNAATLKKAGSDRPSLLRKLSEQFARSHTPSPTDSPRLKPTWRQTEPEMEEDLTEMAIDNPNHDEGQPCCIQAHARSIR</sequence>
<dbReference type="InterPro" id="IPR051506">
    <property type="entry name" value="ATOS_Transcription_Regulators"/>
</dbReference>
<feature type="compositionally biased region" description="Pro residues" evidence="1">
    <location>
        <begin position="634"/>
        <end position="643"/>
    </location>
</feature>
<feature type="region of interest" description="Disordered" evidence="1">
    <location>
        <begin position="593"/>
        <end position="659"/>
    </location>
</feature>
<dbReference type="Pfam" id="PF13915">
    <property type="entry name" value="DUF4210"/>
    <property type="match status" value="1"/>
</dbReference>
<dbReference type="OrthoDB" id="8625101at2759"/>
<accession>I2FZ59</accession>
<feature type="region of interest" description="Disordered" evidence="1">
    <location>
        <begin position="261"/>
        <end position="283"/>
    </location>
</feature>
<proteinExistence type="predicted"/>
<feature type="compositionally biased region" description="Polar residues" evidence="1">
    <location>
        <begin position="41"/>
        <end position="50"/>
    </location>
</feature>
<feature type="compositionally biased region" description="Basic residues" evidence="1">
    <location>
        <begin position="393"/>
        <end position="405"/>
    </location>
</feature>
<comment type="caution">
    <text evidence="3">The sequence shown here is derived from an EMBL/GenBank/DDBJ whole genome shotgun (WGS) entry which is preliminary data.</text>
</comment>
<organism evidence="3 4">
    <name type="scientific">Ustilago hordei</name>
    <name type="common">Barley covered smut fungus</name>
    <dbReference type="NCBI Taxonomy" id="120017"/>
    <lineage>
        <taxon>Eukaryota</taxon>
        <taxon>Fungi</taxon>
        <taxon>Dikarya</taxon>
        <taxon>Basidiomycota</taxon>
        <taxon>Ustilaginomycotina</taxon>
        <taxon>Ustilaginomycetes</taxon>
        <taxon>Ustilaginales</taxon>
        <taxon>Ustilaginaceae</taxon>
        <taxon>Ustilago</taxon>
    </lineage>
</organism>
<dbReference type="InterPro" id="IPR033473">
    <property type="entry name" value="Atos-like_C"/>
</dbReference>
<evidence type="ECO:0000313" key="3">
    <source>
        <dbReference type="EMBL" id="CCF52202.1"/>
    </source>
</evidence>
<evidence type="ECO:0000313" key="4">
    <source>
        <dbReference type="Proteomes" id="UP000006174"/>
    </source>
</evidence>
<feature type="region of interest" description="Disordered" evidence="1">
    <location>
        <begin position="494"/>
        <end position="521"/>
    </location>
</feature>
<feature type="compositionally biased region" description="Polar residues" evidence="1">
    <location>
        <begin position="336"/>
        <end position="352"/>
    </location>
</feature>
<name>I2FZ59_USTHO</name>
<dbReference type="SMART" id="SM01177">
    <property type="entry name" value="DUF4210"/>
    <property type="match status" value="1"/>
</dbReference>
<dbReference type="PANTHER" id="PTHR13199">
    <property type="entry name" value="GH03947P"/>
    <property type="match status" value="1"/>
</dbReference>
<feature type="compositionally biased region" description="Polar residues" evidence="1">
    <location>
        <begin position="718"/>
        <end position="728"/>
    </location>
</feature>
<dbReference type="HOGENOM" id="CLU_375598_0_0_1"/>